<accession>A0ABP9PRA2</accession>
<dbReference type="NCBIfam" id="NF004005">
    <property type="entry name" value="PRK05476.2-3"/>
    <property type="match status" value="1"/>
</dbReference>
<dbReference type="PANTHER" id="PTHR23420">
    <property type="entry name" value="ADENOSYLHOMOCYSTEINASE"/>
    <property type="match status" value="1"/>
</dbReference>
<dbReference type="InterPro" id="IPR042172">
    <property type="entry name" value="Adenosylhomocyst_ase-like_sf"/>
</dbReference>
<dbReference type="InterPro" id="IPR036291">
    <property type="entry name" value="NAD(P)-bd_dom_sf"/>
</dbReference>
<dbReference type="PANTHER" id="PTHR23420:SF0">
    <property type="entry name" value="ADENOSYLHOMOCYSTEINASE"/>
    <property type="match status" value="1"/>
</dbReference>
<reference evidence="7" key="1">
    <citation type="journal article" date="2019" name="Int. J. Syst. Evol. Microbiol.">
        <title>The Global Catalogue of Microorganisms (GCM) 10K type strain sequencing project: providing services to taxonomists for standard genome sequencing and annotation.</title>
        <authorList>
            <consortium name="The Broad Institute Genomics Platform"/>
            <consortium name="The Broad Institute Genome Sequencing Center for Infectious Disease"/>
            <person name="Wu L."/>
            <person name="Ma J."/>
        </authorList>
    </citation>
    <scope>NUCLEOTIDE SEQUENCE [LARGE SCALE GENOMIC DNA]</scope>
    <source>
        <strain evidence="7">JCM 18459</strain>
    </source>
</reference>
<keyword evidence="3" id="KW-0554">One-carbon metabolism</keyword>
<evidence type="ECO:0000313" key="6">
    <source>
        <dbReference type="EMBL" id="GAA5148491.1"/>
    </source>
</evidence>
<dbReference type="SUPFAM" id="SSF52283">
    <property type="entry name" value="Formate/glycerate dehydrogenase catalytic domain-like"/>
    <property type="match status" value="1"/>
</dbReference>
<keyword evidence="4" id="KW-0520">NAD</keyword>
<proteinExistence type="inferred from homology"/>
<evidence type="ECO:0000256" key="1">
    <source>
        <dbReference type="ARBA" id="ARBA00001911"/>
    </source>
</evidence>
<organism evidence="6 7">
    <name type="scientific">Nocardioides marinquilinus</name>
    <dbReference type="NCBI Taxonomy" id="1210400"/>
    <lineage>
        <taxon>Bacteria</taxon>
        <taxon>Bacillati</taxon>
        <taxon>Actinomycetota</taxon>
        <taxon>Actinomycetes</taxon>
        <taxon>Propionibacteriales</taxon>
        <taxon>Nocardioidaceae</taxon>
        <taxon>Nocardioides</taxon>
    </lineage>
</organism>
<dbReference type="InterPro" id="IPR000043">
    <property type="entry name" value="Adenosylhomocysteinase-like"/>
</dbReference>
<feature type="domain" description="S-adenosyl-L-homocysteine hydrolase NAD binding" evidence="5">
    <location>
        <begin position="170"/>
        <end position="327"/>
    </location>
</feature>
<evidence type="ECO:0000259" key="5">
    <source>
        <dbReference type="SMART" id="SM00997"/>
    </source>
</evidence>
<dbReference type="Gene3D" id="3.40.50.720">
    <property type="entry name" value="NAD(P)-binding Rossmann-like Domain"/>
    <property type="match status" value="1"/>
</dbReference>
<sequence>MSTTLHHPALPAPGVDWAAAHMPLLRDAFAELGHVFDGLRLAICLHIEPKTAVMCRLLVQAGATVALTGSPGSTRPDTVEALRADGVVVHADAADEAPRVDDVLDVDPHLLLDNGGDLTTALLARERSPHFVGGTEETTTGGLRLRARPDGVDVPVVVINDSELKLMVENRFGVGQSVVQGFMNATNLMLPGARATVVGYGPCGRGVAQTLRQLGARVTVVDLDPYRALEALMEGFDVAPLATALPATRLLFLATGGRDVVGEAEVDLLPDGVVVTGVSHFAHELDLARLGRPVGEAAYHRTYERPDGRRVAVLAGTRMINLAAALGNPIEAMDLGLTLQVRSLAAVARGGLAPGVQPVPDDVDRAVAEAFVVARA</sequence>
<dbReference type="InterPro" id="IPR015878">
    <property type="entry name" value="Ado_hCys_hydrolase_NAD-bd"/>
</dbReference>
<dbReference type="SMART" id="SM00996">
    <property type="entry name" value="AdoHcyase"/>
    <property type="match status" value="1"/>
</dbReference>
<dbReference type="SUPFAM" id="SSF51735">
    <property type="entry name" value="NAD(P)-binding Rossmann-fold domains"/>
    <property type="match status" value="1"/>
</dbReference>
<comment type="cofactor">
    <cofactor evidence="1">
        <name>NAD(+)</name>
        <dbReference type="ChEBI" id="CHEBI:57540"/>
    </cofactor>
</comment>
<dbReference type="Proteomes" id="UP001500221">
    <property type="component" value="Unassembled WGS sequence"/>
</dbReference>
<evidence type="ECO:0000313" key="7">
    <source>
        <dbReference type="Proteomes" id="UP001500221"/>
    </source>
</evidence>
<name>A0ABP9PRA2_9ACTN</name>
<evidence type="ECO:0000256" key="4">
    <source>
        <dbReference type="ARBA" id="ARBA00023027"/>
    </source>
</evidence>
<evidence type="ECO:0000256" key="3">
    <source>
        <dbReference type="ARBA" id="ARBA00022563"/>
    </source>
</evidence>
<protein>
    <submittedName>
        <fullName evidence="6">Adenosylhomocysteinase</fullName>
    </submittedName>
</protein>
<keyword evidence="7" id="KW-1185">Reference proteome</keyword>
<evidence type="ECO:0000256" key="2">
    <source>
        <dbReference type="ARBA" id="ARBA00007122"/>
    </source>
</evidence>
<comment type="caution">
    <text evidence="6">The sequence shown here is derived from an EMBL/GenBank/DDBJ whole genome shotgun (WGS) entry which is preliminary data.</text>
</comment>
<dbReference type="RefSeq" id="WP_345458341.1">
    <property type="nucleotide sequence ID" value="NZ_BAABKG010000003.1"/>
</dbReference>
<dbReference type="Gene3D" id="3.40.50.1480">
    <property type="entry name" value="Adenosylhomocysteinase-like"/>
    <property type="match status" value="1"/>
</dbReference>
<gene>
    <name evidence="6" type="ORF">GCM10023340_22380</name>
</gene>
<dbReference type="Pfam" id="PF00670">
    <property type="entry name" value="AdoHcyase_NAD"/>
    <property type="match status" value="1"/>
</dbReference>
<dbReference type="EMBL" id="BAABKG010000003">
    <property type="protein sequence ID" value="GAA5148491.1"/>
    <property type="molecule type" value="Genomic_DNA"/>
</dbReference>
<comment type="similarity">
    <text evidence="2">Belongs to the adenosylhomocysteinase family.</text>
</comment>
<dbReference type="SMART" id="SM00997">
    <property type="entry name" value="AdoHcyase_NAD"/>
    <property type="match status" value="1"/>
</dbReference>